<keyword evidence="2" id="KW-1185">Reference proteome</keyword>
<protein>
    <submittedName>
        <fullName evidence="1">Uncharacterized protein</fullName>
    </submittedName>
</protein>
<gene>
    <name evidence="1" type="ORF">V8G54_037087</name>
</gene>
<dbReference type="EMBL" id="CP144690">
    <property type="protein sequence ID" value="WVY91573.1"/>
    <property type="molecule type" value="Genomic_DNA"/>
</dbReference>
<sequence>MLGPKSLIPTRKPLGVLLASSHKSTQDLFSSERKTRERFASCVRTLPPPLFSRRTTAPFMTTVTLLSRPSPSASVFLARTVNLHGRAVPPNGSTRIHRVTVAFTRSNFRSQQNLLHGICRITIFITRSSSHLNLKRRKPKTKKNPEKRNHFLPRLLIVRVQTLNTTFSDSQAAPPHREGIGDQREKRVVCRCEWSEEGKGYPVSEEL</sequence>
<dbReference type="Proteomes" id="UP001374535">
    <property type="component" value="Chromosome 11"/>
</dbReference>
<evidence type="ECO:0000313" key="2">
    <source>
        <dbReference type="Proteomes" id="UP001374535"/>
    </source>
</evidence>
<accession>A0AAQ3RG33</accession>
<evidence type="ECO:0000313" key="1">
    <source>
        <dbReference type="EMBL" id="WVY91573.1"/>
    </source>
</evidence>
<organism evidence="1 2">
    <name type="scientific">Vigna mungo</name>
    <name type="common">Black gram</name>
    <name type="synonym">Phaseolus mungo</name>
    <dbReference type="NCBI Taxonomy" id="3915"/>
    <lineage>
        <taxon>Eukaryota</taxon>
        <taxon>Viridiplantae</taxon>
        <taxon>Streptophyta</taxon>
        <taxon>Embryophyta</taxon>
        <taxon>Tracheophyta</taxon>
        <taxon>Spermatophyta</taxon>
        <taxon>Magnoliopsida</taxon>
        <taxon>eudicotyledons</taxon>
        <taxon>Gunneridae</taxon>
        <taxon>Pentapetalae</taxon>
        <taxon>rosids</taxon>
        <taxon>fabids</taxon>
        <taxon>Fabales</taxon>
        <taxon>Fabaceae</taxon>
        <taxon>Papilionoideae</taxon>
        <taxon>50 kb inversion clade</taxon>
        <taxon>NPAAA clade</taxon>
        <taxon>indigoferoid/millettioid clade</taxon>
        <taxon>Phaseoleae</taxon>
        <taxon>Vigna</taxon>
    </lineage>
</organism>
<name>A0AAQ3RG33_VIGMU</name>
<dbReference type="AlphaFoldDB" id="A0AAQ3RG33"/>
<proteinExistence type="predicted"/>
<reference evidence="1 2" key="1">
    <citation type="journal article" date="2023" name="Life. Sci Alliance">
        <title>Evolutionary insights into 3D genome organization and epigenetic landscape of Vigna mungo.</title>
        <authorList>
            <person name="Junaid A."/>
            <person name="Singh B."/>
            <person name="Bhatia S."/>
        </authorList>
    </citation>
    <scope>NUCLEOTIDE SEQUENCE [LARGE SCALE GENOMIC DNA]</scope>
    <source>
        <strain evidence="1">Urdbean</strain>
    </source>
</reference>